<organism evidence="2 3">
    <name type="scientific">Desulfocucumis palustris</name>
    <dbReference type="NCBI Taxonomy" id="1898651"/>
    <lineage>
        <taxon>Bacteria</taxon>
        <taxon>Bacillati</taxon>
        <taxon>Bacillota</taxon>
        <taxon>Clostridia</taxon>
        <taxon>Eubacteriales</taxon>
        <taxon>Desulfocucumaceae</taxon>
        <taxon>Desulfocucumis</taxon>
    </lineage>
</organism>
<gene>
    <name evidence="2" type="ORF">DCCM_2160</name>
</gene>
<reference evidence="3" key="1">
    <citation type="submission" date="2018-02" db="EMBL/GenBank/DDBJ databases">
        <title>Genome sequence of Desulfocucumis palustris strain NAW-5.</title>
        <authorList>
            <person name="Watanabe M."/>
            <person name="Kojima H."/>
            <person name="Fukui M."/>
        </authorList>
    </citation>
    <scope>NUCLEOTIDE SEQUENCE [LARGE SCALE GENOMIC DNA]</scope>
    <source>
        <strain evidence="3">NAW-5</strain>
    </source>
</reference>
<protein>
    <submittedName>
        <fullName evidence="2">Uncharacterized protein</fullName>
    </submittedName>
</protein>
<evidence type="ECO:0000256" key="1">
    <source>
        <dbReference type="SAM" id="Phobius"/>
    </source>
</evidence>
<feature type="transmembrane region" description="Helical" evidence="1">
    <location>
        <begin position="12"/>
        <end position="30"/>
    </location>
</feature>
<dbReference type="AlphaFoldDB" id="A0A2L2XBK1"/>
<dbReference type="EMBL" id="BFAV01000073">
    <property type="protein sequence ID" value="GBF33063.1"/>
    <property type="molecule type" value="Genomic_DNA"/>
</dbReference>
<accession>A0A2L2XBK1</accession>
<keyword evidence="3" id="KW-1185">Reference proteome</keyword>
<name>A0A2L2XBK1_9FIRM</name>
<sequence length="50" mass="5819">MDKDNVVLKIKQYCVWLFCFQDMFLAFIYGPGRIKKGFEGEYPPEPGADL</sequence>
<keyword evidence="1" id="KW-0472">Membrane</keyword>
<keyword evidence="1" id="KW-0812">Transmembrane</keyword>
<evidence type="ECO:0000313" key="3">
    <source>
        <dbReference type="Proteomes" id="UP000239549"/>
    </source>
</evidence>
<keyword evidence="1" id="KW-1133">Transmembrane helix</keyword>
<dbReference type="Proteomes" id="UP000239549">
    <property type="component" value="Unassembled WGS sequence"/>
</dbReference>
<proteinExistence type="predicted"/>
<comment type="caution">
    <text evidence="2">The sequence shown here is derived from an EMBL/GenBank/DDBJ whole genome shotgun (WGS) entry which is preliminary data.</text>
</comment>
<evidence type="ECO:0000313" key="2">
    <source>
        <dbReference type="EMBL" id="GBF33063.1"/>
    </source>
</evidence>